<dbReference type="Pfam" id="PF13443">
    <property type="entry name" value="HTH_26"/>
    <property type="match status" value="1"/>
</dbReference>
<reference evidence="2 3" key="1">
    <citation type="submission" date="2019-04" db="EMBL/GenBank/DDBJ databases">
        <title>Natronospirillum operosus gen. nov., sp. nov., a haloalkaliphilic satellite isolated from decaying biomass of laboratory culture of cyanobacterium Geitlerinema sp. and proposal of Natronospirillaceae fam. nov. and Saccharospirillaceae fam. nov.</title>
        <authorList>
            <person name="Kevbrin V."/>
            <person name="Boltyanskaya Y."/>
            <person name="Koziaeva V."/>
            <person name="Grouzdev D.S."/>
            <person name="Park M."/>
            <person name="Cho J."/>
        </authorList>
    </citation>
    <scope>NUCLEOTIDE SEQUENCE [LARGE SCALE GENOMIC DNA]</scope>
    <source>
        <strain evidence="2 3">G-116</strain>
    </source>
</reference>
<name>A0A4Z0W9F3_9GAMM</name>
<dbReference type="OrthoDB" id="9809434at2"/>
<comment type="caution">
    <text evidence="2">The sequence shown here is derived from an EMBL/GenBank/DDBJ whole genome shotgun (WGS) entry which is preliminary data.</text>
</comment>
<feature type="domain" description="HTH cro/C1-type" evidence="1">
    <location>
        <begin position="35"/>
        <end position="78"/>
    </location>
</feature>
<evidence type="ECO:0000313" key="3">
    <source>
        <dbReference type="Proteomes" id="UP000297475"/>
    </source>
</evidence>
<dbReference type="Gene3D" id="1.10.260.40">
    <property type="entry name" value="lambda repressor-like DNA-binding domains"/>
    <property type="match status" value="1"/>
</dbReference>
<dbReference type="InterPro" id="IPR001387">
    <property type="entry name" value="Cro/C1-type_HTH"/>
</dbReference>
<keyword evidence="3" id="KW-1185">Reference proteome</keyword>
<dbReference type="Proteomes" id="UP000297475">
    <property type="component" value="Unassembled WGS sequence"/>
</dbReference>
<dbReference type="EMBL" id="SRMF01000012">
    <property type="protein sequence ID" value="TGG90595.1"/>
    <property type="molecule type" value="Genomic_DNA"/>
</dbReference>
<gene>
    <name evidence="2" type="ORF">E4656_17855</name>
</gene>
<accession>A0A4Z0W9F3</accession>
<protein>
    <submittedName>
        <fullName evidence="2">Fis family transcriptional regulator</fullName>
    </submittedName>
</protein>
<dbReference type="RefSeq" id="WP_135484683.1">
    <property type="nucleotide sequence ID" value="NZ_SRMF01000012.1"/>
</dbReference>
<organism evidence="2 3">
    <name type="scientific">Natronospirillum operosum</name>
    <dbReference type="NCBI Taxonomy" id="2759953"/>
    <lineage>
        <taxon>Bacteria</taxon>
        <taxon>Pseudomonadati</taxon>
        <taxon>Pseudomonadota</taxon>
        <taxon>Gammaproteobacteria</taxon>
        <taxon>Oceanospirillales</taxon>
        <taxon>Natronospirillaceae</taxon>
        <taxon>Natronospirillum</taxon>
    </lineage>
</organism>
<sequence>MNRHIGSDFDDFLEEYGVREDVTAAAMKRVIAWQLSQAMKRQHITKTEMARRMHTSRPVINRLLDENDTSVTLATLARASVAVGASFNIELSGYDKPVSNDAAEIR</sequence>
<dbReference type="InterPro" id="IPR010982">
    <property type="entry name" value="Lambda_DNA-bd_dom_sf"/>
</dbReference>
<dbReference type="SUPFAM" id="SSF47413">
    <property type="entry name" value="lambda repressor-like DNA-binding domains"/>
    <property type="match status" value="1"/>
</dbReference>
<dbReference type="AlphaFoldDB" id="A0A4Z0W9F3"/>
<dbReference type="GO" id="GO:0003677">
    <property type="term" value="F:DNA binding"/>
    <property type="evidence" value="ECO:0007669"/>
    <property type="project" value="InterPro"/>
</dbReference>
<proteinExistence type="predicted"/>
<evidence type="ECO:0000259" key="1">
    <source>
        <dbReference type="Pfam" id="PF13443"/>
    </source>
</evidence>
<evidence type="ECO:0000313" key="2">
    <source>
        <dbReference type="EMBL" id="TGG90595.1"/>
    </source>
</evidence>